<proteinExistence type="predicted"/>
<evidence type="ECO:0000313" key="1">
    <source>
        <dbReference type="EMBL" id="QQP84673.1"/>
    </source>
</evidence>
<dbReference type="KEGG" id="eaz:JHT90_09655"/>
<keyword evidence="2" id="KW-1185">Reference proteome</keyword>
<dbReference type="PANTHER" id="PTHR43628:SF1">
    <property type="entry name" value="CHITIN SYNTHASE REGULATORY FACTOR 2-RELATED"/>
    <property type="match status" value="1"/>
</dbReference>
<dbReference type="EMBL" id="CP067393">
    <property type="protein sequence ID" value="QQP84673.1"/>
    <property type="molecule type" value="Genomic_DNA"/>
</dbReference>
<evidence type="ECO:0000313" key="2">
    <source>
        <dbReference type="Proteomes" id="UP000595278"/>
    </source>
</evidence>
<dbReference type="AlphaFoldDB" id="A0A974NDJ1"/>
<dbReference type="Gene3D" id="1.25.40.10">
    <property type="entry name" value="Tetratricopeptide repeat domain"/>
    <property type="match status" value="1"/>
</dbReference>
<accession>A0A974NDJ1</accession>
<dbReference type="SMART" id="SM00671">
    <property type="entry name" value="SEL1"/>
    <property type="match status" value="4"/>
</dbReference>
<dbReference type="Proteomes" id="UP000595278">
    <property type="component" value="Chromosome"/>
</dbReference>
<dbReference type="SUPFAM" id="SSF81901">
    <property type="entry name" value="HCP-like"/>
    <property type="match status" value="1"/>
</dbReference>
<dbReference type="InterPro" id="IPR011990">
    <property type="entry name" value="TPR-like_helical_dom_sf"/>
</dbReference>
<gene>
    <name evidence="1" type="ORF">JHT90_09655</name>
</gene>
<dbReference type="PANTHER" id="PTHR43628">
    <property type="entry name" value="ACTIVATOR OF C KINASE PROTEIN 1-RELATED"/>
    <property type="match status" value="1"/>
</dbReference>
<dbReference type="Pfam" id="PF08238">
    <property type="entry name" value="Sel1"/>
    <property type="match status" value="4"/>
</dbReference>
<reference evidence="1 2" key="1">
    <citation type="submission" date="2021-01" db="EMBL/GenBank/DDBJ databases">
        <title>Entomomonas sp. F2A isolated from a house cricket (Acheta domesticus).</title>
        <authorList>
            <person name="Spergser J."/>
            <person name="Busse H.-J."/>
        </authorList>
    </citation>
    <scope>NUCLEOTIDE SEQUENCE [LARGE SCALE GENOMIC DNA]</scope>
    <source>
        <strain evidence="1 2">F2A</strain>
    </source>
</reference>
<name>A0A974NDJ1_9GAMM</name>
<organism evidence="1 2">
    <name type="scientific">Entomomonas asaccharolytica</name>
    <dbReference type="NCBI Taxonomy" id="2785331"/>
    <lineage>
        <taxon>Bacteria</taxon>
        <taxon>Pseudomonadati</taxon>
        <taxon>Pseudomonadota</taxon>
        <taxon>Gammaproteobacteria</taxon>
        <taxon>Pseudomonadales</taxon>
        <taxon>Pseudomonadaceae</taxon>
        <taxon>Entomomonas</taxon>
    </lineage>
</organism>
<dbReference type="InterPro" id="IPR052945">
    <property type="entry name" value="Mitotic_Regulator"/>
</dbReference>
<sequence length="221" mass="24846">MAFLKKLLRKAKNKPKRLNPEIYDLAAQGSRKALLIYINYCREANIKLDYELFQQGLFNSAEQGDAESLYDIGNFYLNGTLGFPQSNEQAMDYFLKAANLNHTNAMNQIAFSYLKGRGVEADDNKMLEWYERSAGLGNADAITNIGNIYAHGQGVEKDFEKAREYFLKAAEQGNANAMNNLAYLYQNGFGVTKDEAKALEWLQKAQQIKAQQPVSIGIMDG</sequence>
<protein>
    <submittedName>
        <fullName evidence="1">Sel1 repeat family protein</fullName>
    </submittedName>
</protein>
<dbReference type="InterPro" id="IPR006597">
    <property type="entry name" value="Sel1-like"/>
</dbReference>
<dbReference type="RefSeq" id="WP_201090570.1">
    <property type="nucleotide sequence ID" value="NZ_CP067393.1"/>
</dbReference>